<dbReference type="GO" id="GO:0008168">
    <property type="term" value="F:methyltransferase activity"/>
    <property type="evidence" value="ECO:0007669"/>
    <property type="project" value="UniProtKB-KW"/>
</dbReference>
<dbReference type="CDD" id="cd02440">
    <property type="entry name" value="AdoMet_MTases"/>
    <property type="match status" value="1"/>
</dbReference>
<sequence length="275" mass="29629">MPDPIPQAEYWNGEAGERWARMQAELDAAFAPLTDAFLDRLDLRPGLRVLDIGCGCGETTLLAAARIGPAGRATGLDLSRPMLARARSRPSEGAPVEWIEGDAQTFGFTPDHDLVLSRFGVMFFDESRTAFANLRRALKPGGRFAALCWRSLPENEWVALPREAALGIVPPPEPLPEGAPGPFRFADAGVLATLLTEAGFAEVTAERVDRPITIGQDPDEAARFALTIGPVSALMRDLDADTRERAHAAVLAAMPQTRPVRLTAACWLVTATHPG</sequence>
<gene>
    <name evidence="2" type="primary">COQ5_3</name>
    <name evidence="2" type="ORF">GMJLKIPL_2718</name>
</gene>
<name>A0ABQ4SC34_9HYPH</name>
<comment type="caution">
    <text evidence="2">The sequence shown here is derived from an EMBL/GenBank/DDBJ whole genome shotgun (WGS) entry which is preliminary data.</text>
</comment>
<evidence type="ECO:0000313" key="3">
    <source>
        <dbReference type="Proteomes" id="UP001055153"/>
    </source>
</evidence>
<accession>A0ABQ4SC34</accession>
<evidence type="ECO:0000313" key="2">
    <source>
        <dbReference type="EMBL" id="GJE00792.1"/>
    </source>
</evidence>
<dbReference type="GO" id="GO:0032259">
    <property type="term" value="P:methylation"/>
    <property type="evidence" value="ECO:0007669"/>
    <property type="project" value="UniProtKB-KW"/>
</dbReference>
<dbReference type="EMBL" id="BPQQ01000031">
    <property type="protein sequence ID" value="GJE00792.1"/>
    <property type="molecule type" value="Genomic_DNA"/>
</dbReference>
<evidence type="ECO:0000259" key="1">
    <source>
        <dbReference type="Pfam" id="PF13649"/>
    </source>
</evidence>
<keyword evidence="3" id="KW-1185">Reference proteome</keyword>
<keyword evidence="2" id="KW-0489">Methyltransferase</keyword>
<keyword evidence="2" id="KW-0808">Transferase</keyword>
<dbReference type="Gene3D" id="3.40.50.150">
    <property type="entry name" value="Vaccinia Virus protein VP39"/>
    <property type="match status" value="1"/>
</dbReference>
<protein>
    <submittedName>
        <fullName evidence="2">2-methoxy-6-polyprenyl-1,4-benzoquinol methylase, mitochondrial</fullName>
    </submittedName>
</protein>
<reference evidence="2" key="2">
    <citation type="submission" date="2021-08" db="EMBL/GenBank/DDBJ databases">
        <authorList>
            <person name="Tani A."/>
            <person name="Ola A."/>
            <person name="Ogura Y."/>
            <person name="Katsura K."/>
            <person name="Hayashi T."/>
        </authorList>
    </citation>
    <scope>NUCLEOTIDE SEQUENCE</scope>
    <source>
        <strain evidence="2">DSM 17168</strain>
    </source>
</reference>
<dbReference type="SUPFAM" id="SSF53335">
    <property type="entry name" value="S-adenosyl-L-methionine-dependent methyltransferases"/>
    <property type="match status" value="1"/>
</dbReference>
<dbReference type="PANTHER" id="PTHR43591:SF24">
    <property type="entry name" value="2-METHOXY-6-POLYPRENYL-1,4-BENZOQUINOL METHYLASE, MITOCHONDRIAL"/>
    <property type="match status" value="1"/>
</dbReference>
<dbReference type="InterPro" id="IPR041698">
    <property type="entry name" value="Methyltransf_25"/>
</dbReference>
<dbReference type="RefSeq" id="WP_238235654.1">
    <property type="nucleotide sequence ID" value="NZ_BPQQ01000031.1"/>
</dbReference>
<organism evidence="2 3">
    <name type="scientific">Methylobacterium isbiliense</name>
    <dbReference type="NCBI Taxonomy" id="315478"/>
    <lineage>
        <taxon>Bacteria</taxon>
        <taxon>Pseudomonadati</taxon>
        <taxon>Pseudomonadota</taxon>
        <taxon>Alphaproteobacteria</taxon>
        <taxon>Hyphomicrobiales</taxon>
        <taxon>Methylobacteriaceae</taxon>
        <taxon>Methylobacterium</taxon>
    </lineage>
</organism>
<dbReference type="Pfam" id="PF13649">
    <property type="entry name" value="Methyltransf_25"/>
    <property type="match status" value="1"/>
</dbReference>
<dbReference type="Proteomes" id="UP001055153">
    <property type="component" value="Unassembled WGS sequence"/>
</dbReference>
<reference evidence="2" key="1">
    <citation type="journal article" date="2021" name="Front. Microbiol.">
        <title>Comprehensive Comparative Genomics and Phenotyping of Methylobacterium Species.</title>
        <authorList>
            <person name="Alessa O."/>
            <person name="Ogura Y."/>
            <person name="Fujitani Y."/>
            <person name="Takami H."/>
            <person name="Hayashi T."/>
            <person name="Sahin N."/>
            <person name="Tani A."/>
        </authorList>
    </citation>
    <scope>NUCLEOTIDE SEQUENCE</scope>
    <source>
        <strain evidence="2">DSM 17168</strain>
    </source>
</reference>
<dbReference type="InterPro" id="IPR029063">
    <property type="entry name" value="SAM-dependent_MTases_sf"/>
</dbReference>
<proteinExistence type="predicted"/>
<dbReference type="PANTHER" id="PTHR43591">
    <property type="entry name" value="METHYLTRANSFERASE"/>
    <property type="match status" value="1"/>
</dbReference>
<feature type="domain" description="Methyltransferase" evidence="1">
    <location>
        <begin position="49"/>
        <end position="142"/>
    </location>
</feature>